<dbReference type="InterPro" id="IPR050086">
    <property type="entry name" value="MetN_ABC_transporter-like"/>
</dbReference>
<comment type="similarity">
    <text evidence="1">Belongs to the ABC transporter superfamily.</text>
</comment>
<keyword evidence="7" id="KW-0029">Amino-acid transport</keyword>
<gene>
    <name evidence="10" type="ORF">B0W44_08665</name>
</gene>
<dbReference type="AlphaFoldDB" id="A0A1U9K710"/>
<sequence length="346" mass="38552">MIQLKGIRKHFKTAAGTIRAVDDIDLTVEPGEIFGIIGYSGAGKSTLIRTINLLEPPTAGEVRVGERVFTQLSGRELREARREIGMIFQQFHLLWSRTVKENVRFPLEIAGVGKAEADEKVRHMLELVGLTDKADAYPAQLSGGQKQRVGIARALANDPKVLLCDEATSALDPKTTDDILRLLQKINRELNLTIVLITHEMHVIRKICHRVAVMENGRFVESGPVSDVFRRPKKEITRRFVRDVAGLEEEAKEALDLSFRDMFSGRILKCTFFGTEAKQPVISRCIRACEVDLSILQGQVRQVNDTAYGTLYVHVDGSSEQVARVVDFLRGSDVEVEVLDSGFPSA</sequence>
<evidence type="ECO:0000256" key="5">
    <source>
        <dbReference type="ARBA" id="ARBA00022840"/>
    </source>
</evidence>
<dbReference type="FunFam" id="3.40.50.300:FF:000056">
    <property type="entry name" value="Cell division ATP-binding protein FtsE"/>
    <property type="match status" value="1"/>
</dbReference>
<dbReference type="InterPro" id="IPR017871">
    <property type="entry name" value="ABC_transporter-like_CS"/>
</dbReference>
<dbReference type="OrthoDB" id="9802264at2"/>
<name>A0A1U9K710_9BACL</name>
<keyword evidence="3" id="KW-1003">Cell membrane</keyword>
<evidence type="ECO:0000256" key="4">
    <source>
        <dbReference type="ARBA" id="ARBA00022741"/>
    </source>
</evidence>
<evidence type="ECO:0000256" key="3">
    <source>
        <dbReference type="ARBA" id="ARBA00022475"/>
    </source>
</evidence>
<dbReference type="InterPro" id="IPR027417">
    <property type="entry name" value="P-loop_NTPase"/>
</dbReference>
<dbReference type="Gene3D" id="3.30.70.260">
    <property type="match status" value="1"/>
</dbReference>
<reference evidence="10 11" key="1">
    <citation type="journal article" date="2015" name="Int. J. Syst. Evol. Microbiol.">
        <title>Novibacillus thermophilus gen. nov., sp. nov., a Gram-staining-negative and moderately thermophilic member of the family Thermoactinomycetaceae.</title>
        <authorList>
            <person name="Yang G."/>
            <person name="Chen J."/>
            <person name="Zhou S."/>
        </authorList>
    </citation>
    <scope>NUCLEOTIDE SEQUENCE [LARGE SCALE GENOMIC DNA]</scope>
    <source>
        <strain evidence="10 11">SG-1</strain>
    </source>
</reference>
<dbReference type="CDD" id="cd03258">
    <property type="entry name" value="ABC_MetN_methionine_transporter"/>
    <property type="match status" value="1"/>
</dbReference>
<dbReference type="SUPFAM" id="SSF52540">
    <property type="entry name" value="P-loop containing nucleoside triphosphate hydrolases"/>
    <property type="match status" value="1"/>
</dbReference>
<evidence type="ECO:0000256" key="2">
    <source>
        <dbReference type="ARBA" id="ARBA00022448"/>
    </source>
</evidence>
<protein>
    <submittedName>
        <fullName evidence="10">Methionine ABC transporter ATP-binding protein</fullName>
    </submittedName>
</protein>
<evidence type="ECO:0000256" key="7">
    <source>
        <dbReference type="ARBA" id="ARBA00022970"/>
    </source>
</evidence>
<evidence type="ECO:0000259" key="9">
    <source>
        <dbReference type="PROSITE" id="PS50893"/>
    </source>
</evidence>
<dbReference type="InterPro" id="IPR045865">
    <property type="entry name" value="ACT-like_dom_sf"/>
</dbReference>
<dbReference type="InterPro" id="IPR018449">
    <property type="entry name" value="NIL_domain"/>
</dbReference>
<organism evidence="10 11">
    <name type="scientific">Novibacillus thermophilus</name>
    <dbReference type="NCBI Taxonomy" id="1471761"/>
    <lineage>
        <taxon>Bacteria</taxon>
        <taxon>Bacillati</taxon>
        <taxon>Bacillota</taxon>
        <taxon>Bacilli</taxon>
        <taxon>Bacillales</taxon>
        <taxon>Thermoactinomycetaceae</taxon>
        <taxon>Novibacillus</taxon>
    </lineage>
</organism>
<dbReference type="GO" id="GO:0005886">
    <property type="term" value="C:plasma membrane"/>
    <property type="evidence" value="ECO:0007669"/>
    <property type="project" value="UniProtKB-ARBA"/>
</dbReference>
<keyword evidence="2" id="KW-0813">Transport</keyword>
<evidence type="ECO:0000256" key="8">
    <source>
        <dbReference type="ARBA" id="ARBA00023136"/>
    </source>
</evidence>
<dbReference type="GO" id="GO:0016887">
    <property type="term" value="F:ATP hydrolysis activity"/>
    <property type="evidence" value="ECO:0007669"/>
    <property type="project" value="InterPro"/>
</dbReference>
<dbReference type="Proteomes" id="UP000188603">
    <property type="component" value="Chromosome"/>
</dbReference>
<dbReference type="EMBL" id="CP019699">
    <property type="protein sequence ID" value="AQS55849.1"/>
    <property type="molecule type" value="Genomic_DNA"/>
</dbReference>
<evidence type="ECO:0000256" key="1">
    <source>
        <dbReference type="ARBA" id="ARBA00005417"/>
    </source>
</evidence>
<dbReference type="InterPro" id="IPR041701">
    <property type="entry name" value="MetN_ABC"/>
</dbReference>
<keyword evidence="4" id="KW-0547">Nucleotide-binding</keyword>
<dbReference type="PROSITE" id="PS50893">
    <property type="entry name" value="ABC_TRANSPORTER_2"/>
    <property type="match status" value="1"/>
</dbReference>
<dbReference type="GO" id="GO:0006865">
    <property type="term" value="P:amino acid transport"/>
    <property type="evidence" value="ECO:0007669"/>
    <property type="project" value="UniProtKB-KW"/>
</dbReference>
<dbReference type="SMART" id="SM00382">
    <property type="entry name" value="AAA"/>
    <property type="match status" value="1"/>
</dbReference>
<dbReference type="Pfam" id="PF09383">
    <property type="entry name" value="NIL"/>
    <property type="match status" value="1"/>
</dbReference>
<evidence type="ECO:0000313" key="11">
    <source>
        <dbReference type="Proteomes" id="UP000188603"/>
    </source>
</evidence>
<dbReference type="PROSITE" id="PS00211">
    <property type="entry name" value="ABC_TRANSPORTER_1"/>
    <property type="match status" value="1"/>
</dbReference>
<dbReference type="PANTHER" id="PTHR43166">
    <property type="entry name" value="AMINO ACID IMPORT ATP-BINDING PROTEIN"/>
    <property type="match status" value="1"/>
</dbReference>
<keyword evidence="6" id="KW-1278">Translocase</keyword>
<dbReference type="Pfam" id="PF00005">
    <property type="entry name" value="ABC_tran"/>
    <property type="match status" value="1"/>
</dbReference>
<proteinExistence type="inferred from homology"/>
<evidence type="ECO:0000313" key="10">
    <source>
        <dbReference type="EMBL" id="AQS55849.1"/>
    </source>
</evidence>
<dbReference type="SUPFAM" id="SSF55021">
    <property type="entry name" value="ACT-like"/>
    <property type="match status" value="1"/>
</dbReference>
<feature type="domain" description="ABC transporter" evidence="9">
    <location>
        <begin position="2"/>
        <end position="241"/>
    </location>
</feature>
<dbReference type="GO" id="GO:0005524">
    <property type="term" value="F:ATP binding"/>
    <property type="evidence" value="ECO:0007669"/>
    <property type="project" value="UniProtKB-KW"/>
</dbReference>
<keyword evidence="8" id="KW-0472">Membrane</keyword>
<dbReference type="InterPro" id="IPR003439">
    <property type="entry name" value="ABC_transporter-like_ATP-bd"/>
</dbReference>
<accession>A0A1U9K710</accession>
<keyword evidence="5 10" id="KW-0067">ATP-binding</keyword>
<dbReference type="RefSeq" id="WP_077719711.1">
    <property type="nucleotide sequence ID" value="NZ_CP019699.1"/>
</dbReference>
<dbReference type="PANTHER" id="PTHR43166:SF30">
    <property type="entry name" value="METHIONINE IMPORT ATP-BINDING PROTEIN METN"/>
    <property type="match status" value="1"/>
</dbReference>
<evidence type="ECO:0000256" key="6">
    <source>
        <dbReference type="ARBA" id="ARBA00022967"/>
    </source>
</evidence>
<dbReference type="InterPro" id="IPR003593">
    <property type="entry name" value="AAA+_ATPase"/>
</dbReference>
<dbReference type="KEGG" id="ntr:B0W44_08665"/>
<keyword evidence="11" id="KW-1185">Reference proteome</keyword>
<dbReference type="STRING" id="1471761.B0W44_08665"/>
<dbReference type="SMART" id="SM00930">
    <property type="entry name" value="NIL"/>
    <property type="match status" value="1"/>
</dbReference>
<dbReference type="Gene3D" id="3.40.50.300">
    <property type="entry name" value="P-loop containing nucleotide triphosphate hydrolases"/>
    <property type="match status" value="1"/>
</dbReference>